<evidence type="ECO:0000313" key="6">
    <source>
        <dbReference type="EMBL" id="KEO74921.1"/>
    </source>
</evidence>
<dbReference type="eggNOG" id="COG0791">
    <property type="taxonomic scope" value="Bacteria"/>
</dbReference>
<dbReference type="Pfam" id="PF18348">
    <property type="entry name" value="SH3_16"/>
    <property type="match status" value="1"/>
</dbReference>
<dbReference type="RefSeq" id="WP_035071294.1">
    <property type="nucleotide sequence ID" value="NZ_JMIH01000014.1"/>
</dbReference>
<proteinExistence type="inferred from homology"/>
<name>A0A074KY56_9BACT</name>
<dbReference type="InterPro" id="IPR041382">
    <property type="entry name" value="SH3_16"/>
</dbReference>
<evidence type="ECO:0000256" key="3">
    <source>
        <dbReference type="ARBA" id="ARBA00022801"/>
    </source>
</evidence>
<comment type="caution">
    <text evidence="6">The sequence shown here is derived from an EMBL/GenBank/DDBJ whole genome shotgun (WGS) entry which is preliminary data.</text>
</comment>
<accession>A0A074KY56</accession>
<keyword evidence="4" id="KW-0788">Thiol protease</keyword>
<dbReference type="GO" id="GO:0008234">
    <property type="term" value="F:cysteine-type peptidase activity"/>
    <property type="evidence" value="ECO:0007669"/>
    <property type="project" value="UniProtKB-KW"/>
</dbReference>
<dbReference type="InterPro" id="IPR038765">
    <property type="entry name" value="Papain-like_cys_pep_sf"/>
</dbReference>
<dbReference type="PANTHER" id="PTHR47053:SF1">
    <property type="entry name" value="MUREIN DD-ENDOPEPTIDASE MEPH-RELATED"/>
    <property type="match status" value="1"/>
</dbReference>
<keyword evidence="3" id="KW-0378">Hydrolase</keyword>
<evidence type="ECO:0000256" key="1">
    <source>
        <dbReference type="ARBA" id="ARBA00007074"/>
    </source>
</evidence>
<sequence length="269" mass="30189">MQKETSTEWQTESEYGVCRLSVINLYAEPRLGTGLITQLLFGETYVVLDRSSCRKWLKVVGTDDTGEGWMAALQHQDVSHKEFMLFNDQDYQITLAPISTIYFKGQILHLLPGSNLHVSQNELFDMGESIRFTGESRPQSLKASRQQISQIALSFLNVPAQFGGRSFFGIGAGAFVHLVFKIGGYSFPRFLSQIILKGKLMNPEGALPGDILIFANDRKVHDHVGIYLGEGEMIHVNGKVTRNKVNLNGASVDKNISPYWHVHEIRNIM</sequence>
<dbReference type="PROSITE" id="PS51935">
    <property type="entry name" value="NLPC_P60"/>
    <property type="match status" value="1"/>
</dbReference>
<keyword evidence="7" id="KW-1185">Reference proteome</keyword>
<dbReference type="EMBL" id="JMIH01000014">
    <property type="protein sequence ID" value="KEO74921.1"/>
    <property type="molecule type" value="Genomic_DNA"/>
</dbReference>
<dbReference type="GO" id="GO:0006508">
    <property type="term" value="P:proteolysis"/>
    <property type="evidence" value="ECO:0007669"/>
    <property type="project" value="UniProtKB-KW"/>
</dbReference>
<evidence type="ECO:0000259" key="5">
    <source>
        <dbReference type="PROSITE" id="PS51935"/>
    </source>
</evidence>
<dbReference type="AlphaFoldDB" id="A0A074KY56"/>
<evidence type="ECO:0000256" key="2">
    <source>
        <dbReference type="ARBA" id="ARBA00022670"/>
    </source>
</evidence>
<evidence type="ECO:0000313" key="7">
    <source>
        <dbReference type="Proteomes" id="UP000027821"/>
    </source>
</evidence>
<organism evidence="6 7">
    <name type="scientific">Anditalea andensis</name>
    <dbReference type="NCBI Taxonomy" id="1048983"/>
    <lineage>
        <taxon>Bacteria</taxon>
        <taxon>Pseudomonadati</taxon>
        <taxon>Bacteroidota</taxon>
        <taxon>Cytophagia</taxon>
        <taxon>Cytophagales</taxon>
        <taxon>Cytophagaceae</taxon>
        <taxon>Anditalea</taxon>
    </lineage>
</organism>
<reference evidence="6 7" key="1">
    <citation type="submission" date="2014-04" db="EMBL/GenBank/DDBJ databases">
        <title>Characterization and application of a salt tolerant electro-active bacterium.</title>
        <authorList>
            <person name="Yang L."/>
            <person name="Wei S."/>
            <person name="Tay Q.X.M."/>
        </authorList>
    </citation>
    <scope>NUCLEOTIDE SEQUENCE [LARGE SCALE GENOMIC DNA]</scope>
    <source>
        <strain evidence="6 7">LY1</strain>
    </source>
</reference>
<dbReference type="InterPro" id="IPR051202">
    <property type="entry name" value="Peptidase_C40"/>
</dbReference>
<dbReference type="STRING" id="1048983.EL17_04390"/>
<dbReference type="PANTHER" id="PTHR47053">
    <property type="entry name" value="MUREIN DD-ENDOPEPTIDASE MEPH-RELATED"/>
    <property type="match status" value="1"/>
</dbReference>
<comment type="similarity">
    <text evidence="1">Belongs to the peptidase C40 family.</text>
</comment>
<dbReference type="Gene3D" id="3.90.1720.10">
    <property type="entry name" value="endopeptidase domain like (from Nostoc punctiforme)"/>
    <property type="match status" value="1"/>
</dbReference>
<protein>
    <recommendedName>
        <fullName evidence="5">NlpC/P60 domain-containing protein</fullName>
    </recommendedName>
</protein>
<feature type="domain" description="NlpC/P60" evidence="5">
    <location>
        <begin position="142"/>
        <end position="269"/>
    </location>
</feature>
<dbReference type="Pfam" id="PF00877">
    <property type="entry name" value="NLPC_P60"/>
    <property type="match status" value="1"/>
</dbReference>
<gene>
    <name evidence="6" type="ORF">EL17_04390</name>
</gene>
<dbReference type="Proteomes" id="UP000027821">
    <property type="component" value="Unassembled WGS sequence"/>
</dbReference>
<dbReference type="SUPFAM" id="SSF54001">
    <property type="entry name" value="Cysteine proteinases"/>
    <property type="match status" value="1"/>
</dbReference>
<dbReference type="InterPro" id="IPR000064">
    <property type="entry name" value="NLP_P60_dom"/>
</dbReference>
<keyword evidence="2" id="KW-0645">Protease</keyword>
<dbReference type="Gene3D" id="2.30.30.40">
    <property type="entry name" value="SH3 Domains"/>
    <property type="match status" value="1"/>
</dbReference>
<evidence type="ECO:0000256" key="4">
    <source>
        <dbReference type="ARBA" id="ARBA00022807"/>
    </source>
</evidence>